<dbReference type="Proteomes" id="UP000565441">
    <property type="component" value="Unassembled WGS sequence"/>
</dbReference>
<dbReference type="AlphaFoldDB" id="A0A8H5M443"/>
<dbReference type="OrthoDB" id="3259136at2759"/>
<comment type="caution">
    <text evidence="1">The sequence shown here is derived from an EMBL/GenBank/DDBJ whole genome shotgun (WGS) entry which is preliminary data.</text>
</comment>
<evidence type="ECO:0008006" key="3">
    <source>
        <dbReference type="Google" id="ProtNLM"/>
    </source>
</evidence>
<evidence type="ECO:0000313" key="1">
    <source>
        <dbReference type="EMBL" id="KAF5380510.1"/>
    </source>
</evidence>
<gene>
    <name evidence="1" type="ORF">D9615_004687</name>
</gene>
<dbReference type="EMBL" id="JAACJP010000013">
    <property type="protein sequence ID" value="KAF5380510.1"/>
    <property type="molecule type" value="Genomic_DNA"/>
</dbReference>
<reference evidence="1 2" key="1">
    <citation type="journal article" date="2020" name="ISME J.">
        <title>Uncovering the hidden diversity of litter-decomposition mechanisms in mushroom-forming fungi.</title>
        <authorList>
            <person name="Floudas D."/>
            <person name="Bentzer J."/>
            <person name="Ahren D."/>
            <person name="Johansson T."/>
            <person name="Persson P."/>
            <person name="Tunlid A."/>
        </authorList>
    </citation>
    <scope>NUCLEOTIDE SEQUENCE [LARGE SCALE GENOMIC DNA]</scope>
    <source>
        <strain evidence="1 2">CBS 661.87</strain>
    </source>
</reference>
<keyword evidence="2" id="KW-1185">Reference proteome</keyword>
<protein>
    <recommendedName>
        <fullName evidence="3">F-box domain-containing protein</fullName>
    </recommendedName>
</protein>
<proteinExistence type="predicted"/>
<organism evidence="1 2">
    <name type="scientific">Tricholomella constricta</name>
    <dbReference type="NCBI Taxonomy" id="117010"/>
    <lineage>
        <taxon>Eukaryota</taxon>
        <taxon>Fungi</taxon>
        <taxon>Dikarya</taxon>
        <taxon>Basidiomycota</taxon>
        <taxon>Agaricomycotina</taxon>
        <taxon>Agaricomycetes</taxon>
        <taxon>Agaricomycetidae</taxon>
        <taxon>Agaricales</taxon>
        <taxon>Tricholomatineae</taxon>
        <taxon>Lyophyllaceae</taxon>
        <taxon>Tricholomella</taxon>
    </lineage>
</organism>
<name>A0A8H5M443_9AGAR</name>
<accession>A0A8H5M443</accession>
<sequence length="320" mass="36251">MSTVTVTELRHIRPRRLSLIISSGTAPVLTLPVELVFNIFEAAIFDCKPSNLALVSKAFSKVVDAILYRTVILDSPNTVRLFHRTIHSKTRPFLTGHVKRLVVTWWPDSDTSQTQIHDIISACAGIRALISPSFRWPINISAAKSSVESGLTAITIQSFDEDHGILTHVSENQPLIFSKTLTHLRFCEPSAMWYSPTSMLAAFGPFPHLSHLQLARRANANESNDIMFANSVRKLLHSLPALKMLVVSVFPEAYCFEMESVENSDIWKRMCEIRSEDRRVIVLPGRWEEWKDGYEKQKLFHSGYQPADFWTRAANTVKAD</sequence>
<evidence type="ECO:0000313" key="2">
    <source>
        <dbReference type="Proteomes" id="UP000565441"/>
    </source>
</evidence>